<gene>
    <name evidence="2" type="ORF">PSYICH_LOCUS9920</name>
</gene>
<dbReference type="AlphaFoldDB" id="A0A9P0CWZ3"/>
<dbReference type="EMBL" id="OV651816">
    <property type="protein sequence ID" value="CAH1109876.1"/>
    <property type="molecule type" value="Genomic_DNA"/>
</dbReference>
<sequence length="280" mass="31951">MADTISDYQAVKRENTFLKQENDLLKSLNNELKCNNDLLKEKLVPHNFNMNNGVSTNTLSYQHKPAGSYSSALKTINNKPGLLIKSKSQSRAISNIDILKDVQSNINPVDQNVKIEGVRKIKNGIIVNCENDTSLNNLKSSVLNIFGSKYSAEPVKKFNPRIVLKDVDLQDSHKDEDIINEIFSLNDLEDFSQTELKIVTKLKFYNNINLVLELTPSLRNFIFTKGFLYIGWKKCYFSDHIRILKCKKCLSFGHIEKNCNFVQKCGTARRLEFGTETGYL</sequence>
<feature type="coiled-coil region" evidence="1">
    <location>
        <begin position="8"/>
        <end position="42"/>
    </location>
</feature>
<organism evidence="2 3">
    <name type="scientific">Psylliodes chrysocephalus</name>
    <dbReference type="NCBI Taxonomy" id="3402493"/>
    <lineage>
        <taxon>Eukaryota</taxon>
        <taxon>Metazoa</taxon>
        <taxon>Ecdysozoa</taxon>
        <taxon>Arthropoda</taxon>
        <taxon>Hexapoda</taxon>
        <taxon>Insecta</taxon>
        <taxon>Pterygota</taxon>
        <taxon>Neoptera</taxon>
        <taxon>Endopterygota</taxon>
        <taxon>Coleoptera</taxon>
        <taxon>Polyphaga</taxon>
        <taxon>Cucujiformia</taxon>
        <taxon>Chrysomeloidea</taxon>
        <taxon>Chrysomelidae</taxon>
        <taxon>Galerucinae</taxon>
        <taxon>Alticini</taxon>
        <taxon>Psylliodes</taxon>
    </lineage>
</organism>
<keyword evidence="3" id="KW-1185">Reference proteome</keyword>
<evidence type="ECO:0000313" key="3">
    <source>
        <dbReference type="Proteomes" id="UP001153636"/>
    </source>
</evidence>
<evidence type="ECO:0000256" key="1">
    <source>
        <dbReference type="SAM" id="Coils"/>
    </source>
</evidence>
<evidence type="ECO:0008006" key="4">
    <source>
        <dbReference type="Google" id="ProtNLM"/>
    </source>
</evidence>
<reference evidence="2" key="1">
    <citation type="submission" date="2022-01" db="EMBL/GenBank/DDBJ databases">
        <authorList>
            <person name="King R."/>
        </authorList>
    </citation>
    <scope>NUCLEOTIDE SEQUENCE</scope>
</reference>
<name>A0A9P0CWZ3_9CUCU</name>
<proteinExistence type="predicted"/>
<protein>
    <recommendedName>
        <fullName evidence="4">CCHC-type domain-containing protein</fullName>
    </recommendedName>
</protein>
<accession>A0A9P0CWZ3</accession>
<evidence type="ECO:0000313" key="2">
    <source>
        <dbReference type="EMBL" id="CAH1109876.1"/>
    </source>
</evidence>
<dbReference type="OrthoDB" id="6775559at2759"/>
<dbReference type="Proteomes" id="UP001153636">
    <property type="component" value="Chromosome 4"/>
</dbReference>
<keyword evidence="1" id="KW-0175">Coiled coil</keyword>